<gene>
    <name evidence="1" type="ORF">DSCO28_06650</name>
</gene>
<accession>A0A5K7ZKC5</accession>
<evidence type="ECO:0000313" key="1">
    <source>
        <dbReference type="EMBL" id="BBO80099.1"/>
    </source>
</evidence>
<dbReference type="AlphaFoldDB" id="A0A5K7ZKC5"/>
<dbReference type="PROSITE" id="PS51257">
    <property type="entry name" value="PROKAR_LIPOPROTEIN"/>
    <property type="match status" value="1"/>
</dbReference>
<dbReference type="KEGG" id="dov:DSCO28_06650"/>
<dbReference type="Proteomes" id="UP000425960">
    <property type="component" value="Chromosome"/>
</dbReference>
<proteinExistence type="predicted"/>
<evidence type="ECO:0000313" key="2">
    <source>
        <dbReference type="Proteomes" id="UP000425960"/>
    </source>
</evidence>
<protein>
    <submittedName>
        <fullName evidence="1">Uncharacterized protein</fullName>
    </submittedName>
</protein>
<sequence>MQHIRSTHRIIFTFSVVLIAIGCLWVSAGYSEAQSNWPLTDFAFDSQTDETVRLVAKVMEVNDGYTPSLIVAEKSILVTDFKIGGKPQYTLLLDNSGRVVDLTAFTKGQRVIVYGFTVSEDTIVGKSVQIKSKQK</sequence>
<organism evidence="1 2">
    <name type="scientific">Desulfosarcina ovata subsp. sediminis</name>
    <dbReference type="NCBI Taxonomy" id="885957"/>
    <lineage>
        <taxon>Bacteria</taxon>
        <taxon>Pseudomonadati</taxon>
        <taxon>Thermodesulfobacteriota</taxon>
        <taxon>Desulfobacteria</taxon>
        <taxon>Desulfobacterales</taxon>
        <taxon>Desulfosarcinaceae</taxon>
        <taxon>Desulfosarcina</taxon>
    </lineage>
</organism>
<reference evidence="1 2" key="1">
    <citation type="submission" date="2019-11" db="EMBL/GenBank/DDBJ databases">
        <title>Comparative genomics of hydrocarbon-degrading Desulfosarcina strains.</title>
        <authorList>
            <person name="Watanabe M."/>
            <person name="Kojima H."/>
            <person name="Fukui M."/>
        </authorList>
    </citation>
    <scope>NUCLEOTIDE SEQUENCE [LARGE SCALE GENOMIC DNA]</scope>
    <source>
        <strain evidence="1 2">28bB2T</strain>
    </source>
</reference>
<dbReference type="EMBL" id="AP021876">
    <property type="protein sequence ID" value="BBO80099.1"/>
    <property type="molecule type" value="Genomic_DNA"/>
</dbReference>
<name>A0A5K7ZKC5_9BACT</name>